<proteinExistence type="predicted"/>
<feature type="domain" description="DUF577" evidence="1">
    <location>
        <begin position="68"/>
        <end position="108"/>
    </location>
</feature>
<evidence type="ECO:0000313" key="2">
    <source>
        <dbReference type="EMBL" id="CAH8352629.1"/>
    </source>
</evidence>
<sequence length="182" mass="21270">MRKPTYQGSFVSEFAYKIAGIGTDIREAARKIYQIVTKRENQRFYFDLYNNLKTLSAMGILQMWEDSRKIKKLLMSCLNEVGVPENTFKLLGKVVFHVALELLCYQEYNVAGSAFVGAFCVAIHLLERTRYTESVKEVLDEMVSLVRDPVGRGMKVRLVRRDFRDLERIMKKLVDWYDANEY</sequence>
<dbReference type="InterPro" id="IPR007598">
    <property type="entry name" value="DUF577"/>
</dbReference>
<dbReference type="Pfam" id="PF04510">
    <property type="entry name" value="DUF577"/>
    <property type="match status" value="2"/>
</dbReference>
<name>A0ABC8K3H0_ERUVS</name>
<protein>
    <recommendedName>
        <fullName evidence="1">DUF577 domain-containing protein</fullName>
    </recommendedName>
</protein>
<organism evidence="2 3">
    <name type="scientific">Eruca vesicaria subsp. sativa</name>
    <name type="common">Garden rocket</name>
    <name type="synonym">Eruca sativa</name>
    <dbReference type="NCBI Taxonomy" id="29727"/>
    <lineage>
        <taxon>Eukaryota</taxon>
        <taxon>Viridiplantae</taxon>
        <taxon>Streptophyta</taxon>
        <taxon>Embryophyta</taxon>
        <taxon>Tracheophyta</taxon>
        <taxon>Spermatophyta</taxon>
        <taxon>Magnoliopsida</taxon>
        <taxon>eudicotyledons</taxon>
        <taxon>Gunneridae</taxon>
        <taxon>Pentapetalae</taxon>
        <taxon>rosids</taxon>
        <taxon>malvids</taxon>
        <taxon>Brassicales</taxon>
        <taxon>Brassicaceae</taxon>
        <taxon>Brassiceae</taxon>
        <taxon>Eruca</taxon>
    </lineage>
</organism>
<dbReference type="AlphaFoldDB" id="A0ABC8K3H0"/>
<evidence type="ECO:0000259" key="1">
    <source>
        <dbReference type="Pfam" id="PF04510"/>
    </source>
</evidence>
<gene>
    <name evidence="2" type="ORF">ERUC_LOCUS18703</name>
</gene>
<reference evidence="2 3" key="1">
    <citation type="submission" date="2022-03" db="EMBL/GenBank/DDBJ databases">
        <authorList>
            <person name="Macdonald S."/>
            <person name="Ahmed S."/>
            <person name="Newling K."/>
        </authorList>
    </citation>
    <scope>NUCLEOTIDE SEQUENCE [LARGE SCALE GENOMIC DNA]</scope>
</reference>
<keyword evidence="3" id="KW-1185">Reference proteome</keyword>
<evidence type="ECO:0000313" key="3">
    <source>
        <dbReference type="Proteomes" id="UP001642260"/>
    </source>
</evidence>
<accession>A0ABC8K3H0</accession>
<comment type="caution">
    <text evidence="2">The sequence shown here is derived from an EMBL/GenBank/DDBJ whole genome shotgun (WGS) entry which is preliminary data.</text>
</comment>
<dbReference type="EMBL" id="CAKOAT010175711">
    <property type="protein sequence ID" value="CAH8352629.1"/>
    <property type="molecule type" value="Genomic_DNA"/>
</dbReference>
<feature type="domain" description="DUF577" evidence="1">
    <location>
        <begin position="114"/>
        <end position="179"/>
    </location>
</feature>
<dbReference type="Proteomes" id="UP001642260">
    <property type="component" value="Unassembled WGS sequence"/>
</dbReference>